<proteinExistence type="predicted"/>
<dbReference type="Pfam" id="PF12804">
    <property type="entry name" value="NTP_transf_3"/>
    <property type="match status" value="1"/>
</dbReference>
<gene>
    <name evidence="3" type="ORF">EDC38_1817</name>
</gene>
<keyword evidence="3" id="KW-0808">Transferase</keyword>
<evidence type="ECO:0000313" key="3">
    <source>
        <dbReference type="EMBL" id="ROQ21194.1"/>
    </source>
</evidence>
<organism evidence="3 4">
    <name type="scientific">Marinimicrobium koreense</name>
    <dbReference type="NCBI Taxonomy" id="306545"/>
    <lineage>
        <taxon>Bacteria</taxon>
        <taxon>Pseudomonadati</taxon>
        <taxon>Pseudomonadota</taxon>
        <taxon>Gammaproteobacteria</taxon>
        <taxon>Cellvibrionales</taxon>
        <taxon>Cellvibrionaceae</taxon>
        <taxon>Marinimicrobium</taxon>
    </lineage>
</organism>
<dbReference type="Proteomes" id="UP000273643">
    <property type="component" value="Unassembled WGS sequence"/>
</dbReference>
<feature type="domain" description="MobA-like NTP transferase" evidence="2">
    <location>
        <begin position="13"/>
        <end position="172"/>
    </location>
</feature>
<sequence length="198" mass="21520">MPSSLTPSNDVVGLIMAAGYSTRFGADKRRAQLTEGQTLLQATVAMTRSVFEAFYVVLRSDDEERDLGLGTEPVIYAPEEPIGLGTSIAAAFQHLQVDNKDATAAAVLLGDMPWIKPDAFSELLSHATEDTIIRPVYDGNAGHPVLFGRDFWPELANLHGDLGARTIIRKHHSACRLIPVSDVGVLRDVDRPEDLSVL</sequence>
<keyword evidence="3" id="KW-0548">Nucleotidyltransferase</keyword>
<accession>A0A3N1NN84</accession>
<dbReference type="InterPro" id="IPR025877">
    <property type="entry name" value="MobA-like_NTP_Trfase"/>
</dbReference>
<dbReference type="Gene3D" id="3.90.550.10">
    <property type="entry name" value="Spore Coat Polysaccharide Biosynthesis Protein SpsA, Chain A"/>
    <property type="match status" value="1"/>
</dbReference>
<keyword evidence="4" id="KW-1185">Reference proteome</keyword>
<comment type="caution">
    <text evidence="3">The sequence shown here is derived from an EMBL/GenBank/DDBJ whole genome shotgun (WGS) entry which is preliminary data.</text>
</comment>
<protein>
    <submittedName>
        <fullName evidence="3">Molybdenum cofactor cytidylyltransferase</fullName>
    </submittedName>
</protein>
<evidence type="ECO:0000256" key="1">
    <source>
        <dbReference type="ARBA" id="ARBA00022842"/>
    </source>
</evidence>
<dbReference type="EMBL" id="RJUK01000001">
    <property type="protein sequence ID" value="ROQ21194.1"/>
    <property type="molecule type" value="Genomic_DNA"/>
</dbReference>
<evidence type="ECO:0000313" key="4">
    <source>
        <dbReference type="Proteomes" id="UP000273643"/>
    </source>
</evidence>
<dbReference type="RefSeq" id="WP_123638223.1">
    <property type="nucleotide sequence ID" value="NZ_RJUK01000001.1"/>
</dbReference>
<name>A0A3N1NN84_9GAMM</name>
<dbReference type="PANTHER" id="PTHR43777">
    <property type="entry name" value="MOLYBDENUM COFACTOR CYTIDYLYLTRANSFERASE"/>
    <property type="match status" value="1"/>
</dbReference>
<dbReference type="InterPro" id="IPR029044">
    <property type="entry name" value="Nucleotide-diphossugar_trans"/>
</dbReference>
<evidence type="ECO:0000259" key="2">
    <source>
        <dbReference type="Pfam" id="PF12804"/>
    </source>
</evidence>
<reference evidence="3 4" key="1">
    <citation type="submission" date="2018-11" db="EMBL/GenBank/DDBJ databases">
        <title>Genomic Encyclopedia of Type Strains, Phase IV (KMG-IV): sequencing the most valuable type-strain genomes for metagenomic binning, comparative biology and taxonomic classification.</title>
        <authorList>
            <person name="Goeker M."/>
        </authorList>
    </citation>
    <scope>NUCLEOTIDE SEQUENCE [LARGE SCALE GENOMIC DNA]</scope>
    <source>
        <strain evidence="3 4">DSM 16974</strain>
    </source>
</reference>
<dbReference type="GO" id="GO:0016779">
    <property type="term" value="F:nucleotidyltransferase activity"/>
    <property type="evidence" value="ECO:0007669"/>
    <property type="project" value="UniProtKB-KW"/>
</dbReference>
<dbReference type="SUPFAM" id="SSF53448">
    <property type="entry name" value="Nucleotide-diphospho-sugar transferases"/>
    <property type="match status" value="1"/>
</dbReference>
<dbReference type="AlphaFoldDB" id="A0A3N1NN84"/>
<dbReference type="PANTHER" id="PTHR43777:SF1">
    <property type="entry name" value="MOLYBDENUM COFACTOR CYTIDYLYLTRANSFERASE"/>
    <property type="match status" value="1"/>
</dbReference>
<keyword evidence="1" id="KW-0460">Magnesium</keyword>
<dbReference type="OrthoDB" id="5298023at2"/>
<dbReference type="CDD" id="cd04182">
    <property type="entry name" value="GT_2_like_f"/>
    <property type="match status" value="1"/>
</dbReference>